<gene>
    <name evidence="7" type="ordered locus">Gmet_0587</name>
</gene>
<dbReference type="PROSITE" id="PS51918">
    <property type="entry name" value="RADICAL_SAM"/>
    <property type="match status" value="1"/>
</dbReference>
<keyword evidence="2" id="KW-0949">S-adenosyl-L-methionine</keyword>
<dbReference type="InterPro" id="IPR023885">
    <property type="entry name" value="4Fe4S-binding_SPASM_dom"/>
</dbReference>
<dbReference type="AlphaFoldDB" id="Q39Y44"/>
<proteinExistence type="predicted"/>
<reference evidence="7 8" key="2">
    <citation type="journal article" date="2009" name="BMC Microbiol.">
        <title>The genome sequence of Geobacter metallireducens: features of metabolism, physiology and regulation common and dissimilar to Geobacter sulfurreducens.</title>
        <authorList>
            <person name="Aklujkar M."/>
            <person name="Krushkal J."/>
            <person name="DiBartolo G."/>
            <person name="Lapidus A."/>
            <person name="Land M.L."/>
            <person name="Lovley D.R."/>
        </authorList>
    </citation>
    <scope>NUCLEOTIDE SEQUENCE [LARGE SCALE GENOMIC DNA]</scope>
    <source>
        <strain evidence="8">ATCC 53774 / DSM 7210 / GS-15</strain>
    </source>
</reference>
<dbReference type="InterPro" id="IPR013785">
    <property type="entry name" value="Aldolase_TIM"/>
</dbReference>
<protein>
    <submittedName>
        <fullName evidence="7">Radical SAM domain iron-sulfur cluster-binding oxidoreductase</fullName>
    </submittedName>
</protein>
<dbReference type="Pfam" id="PF04055">
    <property type="entry name" value="Radical_SAM"/>
    <property type="match status" value="1"/>
</dbReference>
<feature type="domain" description="Radical SAM core" evidence="6">
    <location>
        <begin position="42"/>
        <end position="265"/>
    </location>
</feature>
<dbReference type="CDD" id="cd21109">
    <property type="entry name" value="SPASM"/>
    <property type="match status" value="1"/>
</dbReference>
<keyword evidence="5" id="KW-0411">Iron-sulfur</keyword>
<evidence type="ECO:0000313" key="7">
    <source>
        <dbReference type="EMBL" id="ABB30830.1"/>
    </source>
</evidence>
<evidence type="ECO:0000256" key="5">
    <source>
        <dbReference type="ARBA" id="ARBA00023014"/>
    </source>
</evidence>
<dbReference type="SUPFAM" id="SSF102114">
    <property type="entry name" value="Radical SAM enzymes"/>
    <property type="match status" value="1"/>
</dbReference>
<evidence type="ECO:0000256" key="2">
    <source>
        <dbReference type="ARBA" id="ARBA00022691"/>
    </source>
</evidence>
<dbReference type="InterPro" id="IPR058240">
    <property type="entry name" value="rSAM_sf"/>
</dbReference>
<reference evidence="7 8" key="1">
    <citation type="submission" date="2005-10" db="EMBL/GenBank/DDBJ databases">
        <title>Complete sequence of Geobacter metallireducens GS-15.</title>
        <authorList>
            <consortium name="US DOE Joint Genome Institute"/>
            <person name="Copeland A."/>
            <person name="Lucas S."/>
            <person name="Lapidus A."/>
            <person name="Barry K."/>
            <person name="Detter J.C."/>
            <person name="Glavina T."/>
            <person name="Hammon N."/>
            <person name="Israni S."/>
            <person name="Pitluck S."/>
            <person name="Di Bartolo G."/>
            <person name="Chain P."/>
            <person name="Schmutz J."/>
            <person name="Larimer F."/>
            <person name="Land M."/>
            <person name="Kyrpides N."/>
            <person name="Ivanova N."/>
            <person name="Richardson P."/>
        </authorList>
    </citation>
    <scope>NUCLEOTIDE SEQUENCE [LARGE SCALE GENOMIC DNA]</scope>
    <source>
        <strain evidence="8">ATCC 53774 / DSM 7210 / GS-15</strain>
    </source>
</reference>
<keyword evidence="3" id="KW-0479">Metal-binding</keyword>
<dbReference type="SFLD" id="SFLDS00029">
    <property type="entry name" value="Radical_SAM"/>
    <property type="match status" value="1"/>
</dbReference>
<dbReference type="eggNOG" id="COG0535">
    <property type="taxonomic scope" value="Bacteria"/>
</dbReference>
<keyword evidence="8" id="KW-1185">Reference proteome</keyword>
<evidence type="ECO:0000256" key="3">
    <source>
        <dbReference type="ARBA" id="ARBA00022723"/>
    </source>
</evidence>
<dbReference type="EMBL" id="CP000148">
    <property type="protein sequence ID" value="ABB30830.1"/>
    <property type="molecule type" value="Genomic_DNA"/>
</dbReference>
<dbReference type="CDD" id="cd01335">
    <property type="entry name" value="Radical_SAM"/>
    <property type="match status" value="1"/>
</dbReference>
<dbReference type="SMART" id="SM00729">
    <property type="entry name" value="Elp3"/>
    <property type="match status" value="1"/>
</dbReference>
<dbReference type="InterPro" id="IPR007197">
    <property type="entry name" value="rSAM"/>
</dbReference>
<dbReference type="SFLD" id="SFLDG01067">
    <property type="entry name" value="SPASM/twitch_domain_containing"/>
    <property type="match status" value="1"/>
</dbReference>
<dbReference type="GO" id="GO:0051536">
    <property type="term" value="F:iron-sulfur cluster binding"/>
    <property type="evidence" value="ECO:0007669"/>
    <property type="project" value="UniProtKB-KW"/>
</dbReference>
<keyword evidence="4" id="KW-0408">Iron</keyword>
<evidence type="ECO:0000259" key="6">
    <source>
        <dbReference type="PROSITE" id="PS51918"/>
    </source>
</evidence>
<sequence>MIRKVYHDFLLAKLKQDGVGWLARRARQYLLLHLSPLAGRALCGPVHGSLMVTRRCNCDCTMCDIPSKRRESAGTGGDELDTARLKEIIGEFARLGTPGLGFTGGEPLLRPDIYELLACSRHNGMITHLNTNGYFLDDTAARCIVDAGVESVNISLDGASPATHDRIRNCGGAFERATAAVERLHRLRRERGVPLRIKMVAVLSEANIDEAGDLAELSRELGADCIEFIPCQPLTGNGGDKATPDESFMKKVDRLVEYLLAMGRERGMVENSPAHLRLFRSSVAGVPSPVRCRAGYHSLLVDCHGDVFPCFPRMSWGRRAGNVRHGSLVDLWRSDGYQTHRDIASACRDCYLNCHLELNLLFDHKARGRFRRGSER</sequence>
<evidence type="ECO:0000256" key="1">
    <source>
        <dbReference type="ARBA" id="ARBA00001966"/>
    </source>
</evidence>
<comment type="cofactor">
    <cofactor evidence="1">
        <name>[4Fe-4S] cluster</name>
        <dbReference type="ChEBI" id="CHEBI:49883"/>
    </cofactor>
</comment>
<name>Q39Y44_GEOMG</name>
<dbReference type="STRING" id="269799.Gmet_0587"/>
<accession>Q39Y44</accession>
<dbReference type="GO" id="GO:0003824">
    <property type="term" value="F:catalytic activity"/>
    <property type="evidence" value="ECO:0007669"/>
    <property type="project" value="InterPro"/>
</dbReference>
<dbReference type="InterPro" id="IPR050377">
    <property type="entry name" value="Radical_SAM_PqqE_MftC-like"/>
</dbReference>
<dbReference type="Pfam" id="PF13186">
    <property type="entry name" value="SPASM"/>
    <property type="match status" value="1"/>
</dbReference>
<evidence type="ECO:0000256" key="4">
    <source>
        <dbReference type="ARBA" id="ARBA00023004"/>
    </source>
</evidence>
<dbReference type="Gene3D" id="3.20.20.70">
    <property type="entry name" value="Aldolase class I"/>
    <property type="match status" value="1"/>
</dbReference>
<dbReference type="SFLD" id="SFLDG01386">
    <property type="entry name" value="main_SPASM_domain-containing"/>
    <property type="match status" value="1"/>
</dbReference>
<dbReference type="KEGG" id="gme:Gmet_0587"/>
<dbReference type="Proteomes" id="UP000007073">
    <property type="component" value="Chromosome"/>
</dbReference>
<dbReference type="RefSeq" id="WP_004512285.1">
    <property type="nucleotide sequence ID" value="NC_007517.1"/>
</dbReference>
<organism evidence="7 8">
    <name type="scientific">Geobacter metallireducens (strain ATCC 53774 / DSM 7210 / GS-15)</name>
    <dbReference type="NCBI Taxonomy" id="269799"/>
    <lineage>
        <taxon>Bacteria</taxon>
        <taxon>Pseudomonadati</taxon>
        <taxon>Thermodesulfobacteriota</taxon>
        <taxon>Desulfuromonadia</taxon>
        <taxon>Geobacterales</taxon>
        <taxon>Geobacteraceae</taxon>
        <taxon>Geobacter</taxon>
    </lineage>
</organism>
<dbReference type="PANTHER" id="PTHR11228:SF7">
    <property type="entry name" value="PQQA PEPTIDE CYCLASE"/>
    <property type="match status" value="1"/>
</dbReference>
<dbReference type="GO" id="GO:0046872">
    <property type="term" value="F:metal ion binding"/>
    <property type="evidence" value="ECO:0007669"/>
    <property type="project" value="UniProtKB-KW"/>
</dbReference>
<dbReference type="InterPro" id="IPR006638">
    <property type="entry name" value="Elp3/MiaA/NifB-like_rSAM"/>
</dbReference>
<evidence type="ECO:0000313" key="8">
    <source>
        <dbReference type="Proteomes" id="UP000007073"/>
    </source>
</evidence>
<dbReference type="HOGENOM" id="CLU_061503_0_0_7"/>
<dbReference type="PANTHER" id="PTHR11228">
    <property type="entry name" value="RADICAL SAM DOMAIN PROTEIN"/>
    <property type="match status" value="1"/>
</dbReference>